<dbReference type="InterPro" id="IPR036864">
    <property type="entry name" value="Zn2-C6_fun-type_DNA-bd_sf"/>
</dbReference>
<dbReference type="GO" id="GO:0005634">
    <property type="term" value="C:nucleus"/>
    <property type="evidence" value="ECO:0007669"/>
    <property type="project" value="UniProtKB-SubCell"/>
</dbReference>
<organism evidence="9 10">
    <name type="scientific">Dioszegia hungarica</name>
    <dbReference type="NCBI Taxonomy" id="4972"/>
    <lineage>
        <taxon>Eukaryota</taxon>
        <taxon>Fungi</taxon>
        <taxon>Dikarya</taxon>
        <taxon>Basidiomycota</taxon>
        <taxon>Agaricomycotina</taxon>
        <taxon>Tremellomycetes</taxon>
        <taxon>Tremellales</taxon>
        <taxon>Bulleribasidiaceae</taxon>
        <taxon>Dioszegia</taxon>
    </lineage>
</organism>
<dbReference type="Proteomes" id="UP001164286">
    <property type="component" value="Unassembled WGS sequence"/>
</dbReference>
<keyword evidence="6" id="KW-0175">Coiled coil</keyword>
<evidence type="ECO:0000256" key="5">
    <source>
        <dbReference type="ARBA" id="ARBA00023242"/>
    </source>
</evidence>
<evidence type="ECO:0000313" key="10">
    <source>
        <dbReference type="Proteomes" id="UP001164286"/>
    </source>
</evidence>
<keyword evidence="2" id="KW-0479">Metal-binding</keyword>
<dbReference type="CDD" id="cd12148">
    <property type="entry name" value="fungal_TF_MHR"/>
    <property type="match status" value="1"/>
</dbReference>
<dbReference type="InterPro" id="IPR050815">
    <property type="entry name" value="TF_fung"/>
</dbReference>
<evidence type="ECO:0000313" key="9">
    <source>
        <dbReference type="EMBL" id="KAI9636462.1"/>
    </source>
</evidence>
<dbReference type="PROSITE" id="PS00463">
    <property type="entry name" value="ZN2_CY6_FUNGAL_1"/>
    <property type="match status" value="1"/>
</dbReference>
<dbReference type="PANTHER" id="PTHR47338">
    <property type="entry name" value="ZN(II)2CYS6 TRANSCRIPTION FACTOR (EUROFUNG)-RELATED"/>
    <property type="match status" value="1"/>
</dbReference>
<feature type="region of interest" description="Disordered" evidence="7">
    <location>
        <begin position="111"/>
        <end position="158"/>
    </location>
</feature>
<protein>
    <submittedName>
        <fullName evidence="9">Fungal-specific transcription factor domain-containing protein</fullName>
    </submittedName>
</protein>
<dbReference type="GO" id="GO:0006351">
    <property type="term" value="P:DNA-templated transcription"/>
    <property type="evidence" value="ECO:0007669"/>
    <property type="project" value="InterPro"/>
</dbReference>
<proteinExistence type="predicted"/>
<dbReference type="InterPro" id="IPR001138">
    <property type="entry name" value="Zn2Cys6_DnaBD"/>
</dbReference>
<evidence type="ECO:0000259" key="8">
    <source>
        <dbReference type="PROSITE" id="PS50048"/>
    </source>
</evidence>
<dbReference type="CDD" id="cd00067">
    <property type="entry name" value="GAL4"/>
    <property type="match status" value="1"/>
</dbReference>
<feature type="coiled-coil region" evidence="6">
    <location>
        <begin position="52"/>
        <end position="79"/>
    </location>
</feature>
<dbReference type="PROSITE" id="PS50048">
    <property type="entry name" value="ZN2_CY6_FUNGAL_2"/>
    <property type="match status" value="1"/>
</dbReference>
<dbReference type="AlphaFoldDB" id="A0AA38LT58"/>
<keyword evidence="10" id="KW-1185">Reference proteome</keyword>
<dbReference type="SMART" id="SM00066">
    <property type="entry name" value="GAL4"/>
    <property type="match status" value="1"/>
</dbReference>
<keyword evidence="4" id="KW-0804">Transcription</keyword>
<evidence type="ECO:0000256" key="3">
    <source>
        <dbReference type="ARBA" id="ARBA00023015"/>
    </source>
</evidence>
<feature type="compositionally biased region" description="Low complexity" evidence="7">
    <location>
        <begin position="138"/>
        <end position="152"/>
    </location>
</feature>
<accession>A0AA38LT58</accession>
<dbReference type="Pfam" id="PF00172">
    <property type="entry name" value="Zn_clus"/>
    <property type="match status" value="1"/>
</dbReference>
<evidence type="ECO:0000256" key="4">
    <source>
        <dbReference type="ARBA" id="ARBA00023163"/>
    </source>
</evidence>
<keyword evidence="3" id="KW-0805">Transcription regulation</keyword>
<feature type="compositionally biased region" description="Polar residues" evidence="7">
    <location>
        <begin position="121"/>
        <end position="130"/>
    </location>
</feature>
<dbReference type="PANTHER" id="PTHR47338:SF20">
    <property type="entry name" value="ZN(II)2CYS6 TRANSCRIPTION FACTOR (EUROFUNG)"/>
    <property type="match status" value="1"/>
</dbReference>
<dbReference type="GeneID" id="77726389"/>
<feature type="domain" description="Zn(2)-C6 fungal-type" evidence="8">
    <location>
        <begin position="9"/>
        <end position="39"/>
    </location>
</feature>
<comment type="subcellular location">
    <subcellularLocation>
        <location evidence="1">Nucleus</location>
    </subcellularLocation>
</comment>
<evidence type="ECO:0000256" key="6">
    <source>
        <dbReference type="SAM" id="Coils"/>
    </source>
</evidence>
<dbReference type="Gene3D" id="4.10.240.10">
    <property type="entry name" value="Zn(2)-C6 fungal-type DNA-binding domain"/>
    <property type="match status" value="1"/>
</dbReference>
<evidence type="ECO:0000256" key="7">
    <source>
        <dbReference type="SAM" id="MobiDB-lite"/>
    </source>
</evidence>
<keyword evidence="5" id="KW-0539">Nucleus</keyword>
<evidence type="ECO:0000256" key="1">
    <source>
        <dbReference type="ARBA" id="ARBA00004123"/>
    </source>
</evidence>
<name>A0AA38LT58_9TREE</name>
<sequence>MGSRPLAITCAPCRTRKVKCDSGKPVCGNCAKSPNECYYPVKLKPGLRPGTGTDMARRLENLEERIQSYEIRLADQETRLTHVQQSAAGHAGPSQPFPGLAGNTSLYTGLPQPSPMDALVQPTSGSSSANAAMPPLDFSSFGPSASPSGHSAHSFRDPNILPPDDIVRDLIGLFFTFIHPWAPIISPILPPFSAPWSIVVHAIVVVSLRYSNDPRLPPSTQATYRQAAKQHVLAHAIESTSISSVQALALLALDLIGSEQGPSSWGLLALLTRSAVHLGLAKEEDAAGQPTFGGRAPAPSLSRTSIIPPPADWREDETRRRLFWLIFCLDRYACVSTGWDFAIPDSEVKRRLPCANEIWAGNEWCFTPLFRPVPHRQPSDNTSNISPLAHLVEALDLLGRAHTLQAEVIEPGDSSAILARKEMTIDLTGAARGCFEAVGPSVTGGRQDGLTLMIQAIHHATLLKLNAYYAYPALATGEPIEPHTSTCLTAAGAIVDLIHTARAVGWMTASTPFFIWGCWVAARVLFVHAFLAHRTGPDEAFDEIVGCLREQAGYWGLANQYVRLLERAKRKWQDSMPSSDPPNPSLPDAIHVLLDLRRTAYSAVTTNTQETPHVSPPDVDLSHLPAWAVQPLLGDLHGWFDLPAGLFQGDL</sequence>
<evidence type="ECO:0000256" key="2">
    <source>
        <dbReference type="ARBA" id="ARBA00022723"/>
    </source>
</evidence>
<dbReference type="EMBL" id="JAKWFO010000005">
    <property type="protein sequence ID" value="KAI9636462.1"/>
    <property type="molecule type" value="Genomic_DNA"/>
</dbReference>
<reference evidence="9" key="1">
    <citation type="journal article" date="2022" name="G3 (Bethesda)">
        <title>High quality genome of the basidiomycete yeast Dioszegia hungarica PDD-24b-2 isolated from cloud water.</title>
        <authorList>
            <person name="Jarrige D."/>
            <person name="Haridas S."/>
            <person name="Bleykasten-Grosshans C."/>
            <person name="Joly M."/>
            <person name="Nadalig T."/>
            <person name="Sancelme M."/>
            <person name="Vuilleumier S."/>
            <person name="Grigoriev I.V."/>
            <person name="Amato P."/>
            <person name="Bringel F."/>
        </authorList>
    </citation>
    <scope>NUCLEOTIDE SEQUENCE</scope>
    <source>
        <strain evidence="9">PDD-24b-2</strain>
    </source>
</reference>
<gene>
    <name evidence="9" type="ORF">MKK02DRAFT_26410</name>
</gene>
<dbReference type="GO" id="GO:0008270">
    <property type="term" value="F:zinc ion binding"/>
    <property type="evidence" value="ECO:0007669"/>
    <property type="project" value="InterPro"/>
</dbReference>
<dbReference type="RefSeq" id="XP_052946239.1">
    <property type="nucleotide sequence ID" value="XM_053087188.1"/>
</dbReference>
<dbReference type="GO" id="GO:0000981">
    <property type="term" value="F:DNA-binding transcription factor activity, RNA polymerase II-specific"/>
    <property type="evidence" value="ECO:0007669"/>
    <property type="project" value="InterPro"/>
</dbReference>
<feature type="region of interest" description="Disordered" evidence="7">
    <location>
        <begin position="287"/>
        <end position="309"/>
    </location>
</feature>
<dbReference type="SUPFAM" id="SSF57701">
    <property type="entry name" value="Zn2/Cys6 DNA-binding domain"/>
    <property type="match status" value="1"/>
</dbReference>
<comment type="caution">
    <text evidence="9">The sequence shown here is derived from an EMBL/GenBank/DDBJ whole genome shotgun (WGS) entry which is preliminary data.</text>
</comment>
<dbReference type="Pfam" id="PF04082">
    <property type="entry name" value="Fungal_trans"/>
    <property type="match status" value="1"/>
</dbReference>
<dbReference type="SMART" id="SM00906">
    <property type="entry name" value="Fungal_trans"/>
    <property type="match status" value="1"/>
</dbReference>
<dbReference type="InterPro" id="IPR007219">
    <property type="entry name" value="XnlR_reg_dom"/>
</dbReference>
<dbReference type="GO" id="GO:0003677">
    <property type="term" value="F:DNA binding"/>
    <property type="evidence" value="ECO:0007669"/>
    <property type="project" value="InterPro"/>
</dbReference>